<organism evidence="1 2">
    <name type="scientific">Aquimarina amphilecti</name>
    <dbReference type="NCBI Taxonomy" id="1038014"/>
    <lineage>
        <taxon>Bacteria</taxon>
        <taxon>Pseudomonadati</taxon>
        <taxon>Bacteroidota</taxon>
        <taxon>Flavobacteriia</taxon>
        <taxon>Flavobacteriales</taxon>
        <taxon>Flavobacteriaceae</taxon>
        <taxon>Aquimarina</taxon>
    </lineage>
</organism>
<keyword evidence="2" id="KW-1185">Reference proteome</keyword>
<gene>
    <name evidence="1" type="ORF">SAMN04487910_4323</name>
</gene>
<dbReference type="EMBL" id="FOAB01000010">
    <property type="protein sequence ID" value="SEM17514.1"/>
    <property type="molecule type" value="Genomic_DNA"/>
</dbReference>
<dbReference type="AlphaFoldDB" id="A0A1H7W857"/>
<accession>A0A1H7W857</accession>
<dbReference type="Proteomes" id="UP000198521">
    <property type="component" value="Unassembled WGS sequence"/>
</dbReference>
<sequence>MEFGNSIDSKISINILKLNMKNTWEYYVEILKKNLFIYALLFTCFSYTQHQPMDTKQTKIKYGSIIEIKLQEKITLEDDLCISLRSFSHKNSVDGTLTKASAYLILSIHGDKKEALLSTYSNDHLKSEEELNSFEYTKTIEQENGMIVSMTSQNNDRFIFWKNYQIQLKEFEYDEFLKILVSKKTL</sequence>
<protein>
    <submittedName>
        <fullName evidence="1">Uncharacterized protein</fullName>
    </submittedName>
</protein>
<name>A0A1H7W857_AQUAM</name>
<dbReference type="STRING" id="1038014.SAMN04487910_4323"/>
<evidence type="ECO:0000313" key="1">
    <source>
        <dbReference type="EMBL" id="SEM17514.1"/>
    </source>
</evidence>
<reference evidence="1 2" key="1">
    <citation type="submission" date="2016-10" db="EMBL/GenBank/DDBJ databases">
        <authorList>
            <person name="de Groot N.N."/>
        </authorList>
    </citation>
    <scope>NUCLEOTIDE SEQUENCE [LARGE SCALE GENOMIC DNA]</scope>
    <source>
        <strain evidence="1 2">DSM 25232</strain>
    </source>
</reference>
<evidence type="ECO:0000313" key="2">
    <source>
        <dbReference type="Proteomes" id="UP000198521"/>
    </source>
</evidence>
<proteinExistence type="predicted"/>